<dbReference type="InterPro" id="IPR039426">
    <property type="entry name" value="TonB-dep_rcpt-like"/>
</dbReference>
<dbReference type="SUPFAM" id="SSF56935">
    <property type="entry name" value="Porins"/>
    <property type="match status" value="1"/>
</dbReference>
<evidence type="ECO:0000256" key="8">
    <source>
        <dbReference type="ARBA" id="ARBA00023237"/>
    </source>
</evidence>
<dbReference type="Pfam" id="PF07715">
    <property type="entry name" value="Plug"/>
    <property type="match status" value="1"/>
</dbReference>
<dbReference type="InterPro" id="IPR010917">
    <property type="entry name" value="TonB_rcpt_CS"/>
</dbReference>
<feature type="short sequence motif" description="TonB C-terminal box" evidence="10">
    <location>
        <begin position="704"/>
        <end position="721"/>
    </location>
</feature>
<reference evidence="15" key="1">
    <citation type="submission" date="2022-07" db="EMBL/GenBank/DDBJ databases">
        <title>Characterization of the Novel Bacterium Alteromonas immobilis LMIT006 and Alteromonas gregis LMIT007.</title>
        <authorList>
            <person name="Lin X."/>
        </authorList>
    </citation>
    <scope>NUCLEOTIDE SEQUENCE</scope>
    <source>
        <strain evidence="15">LMIT007</strain>
    </source>
</reference>
<protein>
    <submittedName>
        <fullName evidence="15">TonB-dependent receptor</fullName>
    </submittedName>
</protein>
<comment type="caution">
    <text evidence="15">The sequence shown here is derived from an EMBL/GenBank/DDBJ whole genome shotgun (WGS) entry which is preliminary data.</text>
</comment>
<evidence type="ECO:0000313" key="15">
    <source>
        <dbReference type="EMBL" id="MCP3428103.1"/>
    </source>
</evidence>
<gene>
    <name evidence="15" type="ORF">NLF92_03975</name>
</gene>
<evidence type="ECO:0000256" key="7">
    <source>
        <dbReference type="ARBA" id="ARBA00023136"/>
    </source>
</evidence>
<evidence type="ECO:0000256" key="2">
    <source>
        <dbReference type="ARBA" id="ARBA00022448"/>
    </source>
</evidence>
<evidence type="ECO:0000256" key="4">
    <source>
        <dbReference type="ARBA" id="ARBA00022692"/>
    </source>
</evidence>
<feature type="signal peptide" evidence="12">
    <location>
        <begin position="1"/>
        <end position="22"/>
    </location>
</feature>
<dbReference type="PANTHER" id="PTHR30442">
    <property type="entry name" value="IRON III DICITRATE TRANSPORT PROTEIN FECA"/>
    <property type="match status" value="1"/>
</dbReference>
<organism evidence="15 16">
    <name type="scientific">Opacimonas viscosa</name>
    <dbReference type="NCBI Taxonomy" id="2961944"/>
    <lineage>
        <taxon>Bacteria</taxon>
        <taxon>Pseudomonadati</taxon>
        <taxon>Pseudomonadota</taxon>
        <taxon>Gammaproteobacteria</taxon>
        <taxon>Alteromonadales</taxon>
        <taxon>Alteromonadaceae</taxon>
        <taxon>Opacimonas</taxon>
    </lineage>
</organism>
<comment type="subcellular location">
    <subcellularLocation>
        <location evidence="1 9">Cell outer membrane</location>
        <topology evidence="1 9">Multi-pass membrane protein</topology>
    </subcellularLocation>
</comment>
<dbReference type="GO" id="GO:0033214">
    <property type="term" value="P:siderophore-iron import into cell"/>
    <property type="evidence" value="ECO:0007669"/>
    <property type="project" value="TreeGrafter"/>
</dbReference>
<keyword evidence="15" id="KW-0675">Receptor</keyword>
<keyword evidence="16" id="KW-1185">Reference proteome</keyword>
<dbReference type="InterPro" id="IPR000531">
    <property type="entry name" value="Beta-barrel_TonB"/>
</dbReference>
<evidence type="ECO:0000256" key="9">
    <source>
        <dbReference type="PROSITE-ProRule" id="PRU01360"/>
    </source>
</evidence>
<evidence type="ECO:0000259" key="13">
    <source>
        <dbReference type="Pfam" id="PF00593"/>
    </source>
</evidence>
<dbReference type="PROSITE" id="PS52016">
    <property type="entry name" value="TONB_DEPENDENT_REC_3"/>
    <property type="match status" value="1"/>
</dbReference>
<dbReference type="InterPro" id="IPR036942">
    <property type="entry name" value="Beta-barrel_TonB_sf"/>
</dbReference>
<name>A0AA41X181_9ALTE</name>
<evidence type="ECO:0000256" key="1">
    <source>
        <dbReference type="ARBA" id="ARBA00004571"/>
    </source>
</evidence>
<proteinExistence type="inferred from homology"/>
<dbReference type="GO" id="GO:0009279">
    <property type="term" value="C:cell outer membrane"/>
    <property type="evidence" value="ECO:0007669"/>
    <property type="project" value="UniProtKB-SubCell"/>
</dbReference>
<keyword evidence="2 9" id="KW-0813">Transport</keyword>
<evidence type="ECO:0000256" key="11">
    <source>
        <dbReference type="RuleBase" id="RU003357"/>
    </source>
</evidence>
<keyword evidence="5 12" id="KW-0732">Signal</keyword>
<keyword evidence="6 11" id="KW-0798">TonB box</keyword>
<evidence type="ECO:0000256" key="10">
    <source>
        <dbReference type="PROSITE-ProRule" id="PRU10144"/>
    </source>
</evidence>
<dbReference type="InterPro" id="IPR012910">
    <property type="entry name" value="Plug_dom"/>
</dbReference>
<evidence type="ECO:0000256" key="5">
    <source>
        <dbReference type="ARBA" id="ARBA00022729"/>
    </source>
</evidence>
<dbReference type="RefSeq" id="WP_254099134.1">
    <property type="nucleotide sequence ID" value="NZ_JANATA010000004.1"/>
</dbReference>
<dbReference type="AlphaFoldDB" id="A0AA41X181"/>
<evidence type="ECO:0000259" key="14">
    <source>
        <dbReference type="Pfam" id="PF07715"/>
    </source>
</evidence>
<evidence type="ECO:0000256" key="12">
    <source>
        <dbReference type="SAM" id="SignalP"/>
    </source>
</evidence>
<evidence type="ECO:0000313" key="16">
    <source>
        <dbReference type="Proteomes" id="UP001165413"/>
    </source>
</evidence>
<dbReference type="PROSITE" id="PS01156">
    <property type="entry name" value="TONB_DEPENDENT_REC_2"/>
    <property type="match status" value="1"/>
</dbReference>
<dbReference type="Gene3D" id="2.40.170.20">
    <property type="entry name" value="TonB-dependent receptor, beta-barrel domain"/>
    <property type="match status" value="1"/>
</dbReference>
<dbReference type="Gene3D" id="2.170.130.10">
    <property type="entry name" value="TonB-dependent receptor, plug domain"/>
    <property type="match status" value="1"/>
</dbReference>
<dbReference type="Pfam" id="PF00593">
    <property type="entry name" value="TonB_dep_Rec_b-barrel"/>
    <property type="match status" value="1"/>
</dbReference>
<accession>A0AA41X181</accession>
<comment type="similarity">
    <text evidence="9 11">Belongs to the TonB-dependent receptor family.</text>
</comment>
<evidence type="ECO:0000256" key="3">
    <source>
        <dbReference type="ARBA" id="ARBA00022452"/>
    </source>
</evidence>
<feature type="domain" description="TonB-dependent receptor-like beta-barrel" evidence="13">
    <location>
        <begin position="250"/>
        <end position="691"/>
    </location>
</feature>
<dbReference type="InterPro" id="IPR037066">
    <property type="entry name" value="Plug_dom_sf"/>
</dbReference>
<feature type="chain" id="PRO_5041340539" evidence="12">
    <location>
        <begin position="23"/>
        <end position="721"/>
    </location>
</feature>
<sequence>MRLSHLTSCIVLSLTGTSFASAAEETTQKIEQIKIIGSKNAVDDIPGSSAFIDNETLDNFAVTDINRVLAKAPGVYFVEEDGYGLRPNIGMRGNSADRSEKITVMEDGVLAAPAPYASPAAYYFPTIGRMSAIEILKGGSSVKYGPRTSGGVINLVSTEVPDAPLGGKVDLALGSDGFAKLHAFAGGKTTDKGYVLEVFNYQADGFKELNSGQDTGFTKTDLMGKFDIYLDAEQRHHLEFKAKYSEETSDETYLGLLDTDYAANPLQRYSASQLDEMNTEHTHFSVHYDYIINDDVDLSVIAYHNDFARNWYKVSKIGGLSLGSGAEEIASQVDAGTYTDAAAPLVDIKANNREYLSQGIQGELAVRSQNHDLRLGLRVHADEMDRFQWVDQYALNDEQFMTLVSAGTPGTDSNRIDSADAISAFVHDTFTYNDLTVKAGIRYEKVDLHRDDWGTTDPARTNTPAQRDNSVSAVLPAIGFTYQTSDALVLLAGIQKAFAPPAPGNQNADKEEGWNYEAGLRYSNDGLKAEAIYYVSDLENLHGNCTASQGCNDELIGNQYNAGKVAIDGVELSVSYAAQVGRFEIPLSINYTVANATFEESFASELDSWGNVNAGDALPYLPESMWQAETGIKGSNWHVLASYQFVDEMRTAAGSGSIPANEKVADRSVVNLSAQYTLDRNQQVYMVVDNITDETYIATRQHGGIQVGKPRSVQIGYRYTF</sequence>
<keyword evidence="7 9" id="KW-0472">Membrane</keyword>
<keyword evidence="8 9" id="KW-0998">Cell outer membrane</keyword>
<dbReference type="Proteomes" id="UP001165413">
    <property type="component" value="Unassembled WGS sequence"/>
</dbReference>
<feature type="domain" description="TonB-dependent receptor plug" evidence="14">
    <location>
        <begin position="43"/>
        <end position="152"/>
    </location>
</feature>
<dbReference type="EMBL" id="JANATA010000004">
    <property type="protein sequence ID" value="MCP3428103.1"/>
    <property type="molecule type" value="Genomic_DNA"/>
</dbReference>
<keyword evidence="4 9" id="KW-0812">Transmembrane</keyword>
<dbReference type="PANTHER" id="PTHR30442:SF0">
    <property type="entry name" value="FE(3+) DICITRATE TRANSPORT PROTEIN FECA"/>
    <property type="match status" value="1"/>
</dbReference>
<keyword evidence="3 9" id="KW-1134">Transmembrane beta strand</keyword>
<evidence type="ECO:0000256" key="6">
    <source>
        <dbReference type="ARBA" id="ARBA00023077"/>
    </source>
</evidence>